<name>A0AAU8JZ32_9ACTN</name>
<feature type="region of interest" description="Disordered" evidence="1">
    <location>
        <begin position="1"/>
        <end position="141"/>
    </location>
</feature>
<accession>A0AAU8JZ32</accession>
<sequence length="629" mass="65022">MSSPSEPESAGSPPPPRPVPDAERAEAAEAAAPAGGAGAAVAAGGAAASGEAAASGGKTEAGGTAEAGAETPKTPKAPGAPQPGPTPQPAPQPWPQPGPPPQPGPYAQPAPAPGLAYRPPGSPYRPPLPPPEPAWVTATEPKRPALPHPRVLAAAGACGVVSALFLGDGLGVNLLLVAVVAAVGAGLAAAAVGRKVRPWTAVWAAGAMLLLAVPALYEAGWPVFLAMVGAVATGSLALHGGRRWPGVLLGPIGLWEHLIPGVAWSLLALRGQGMPARAKVMPILRAVGVTAVLLVIFGALFAGADSTVADLFDDLMPDLEAGNLPYRFVMFFFGLTMALAAAHAAAAPRRWDRLPVKPGTPRGRLEWALPMIAMNLLFGGFVVVQLVVLIGGRGQIMARTGLTPAEYARQGFWQLLWVIVLTMVVVAVARRWAPRANDGDRLLVRILLTLLCTLTLVVAVAALYRMQLYMDAFGLTRLRISVAAVEIWLGVVFVLVIAGGVVTAQRWLPRAVVLSAVVAVAVFGLISPDALIAEQNVARYERTGTIDVGYLRGLSADAVPALDRLPADQRTCALQVISAETAGAGEPLPWYAMSLSESRARDILTARPAGPDRGAACHKAGFREYGDGY</sequence>
<protein>
    <submittedName>
        <fullName evidence="3">DUF4173 domain-containing protein</fullName>
    </submittedName>
</protein>
<feature type="transmembrane region" description="Helical" evidence="2">
    <location>
        <begin position="173"/>
        <end position="192"/>
    </location>
</feature>
<feature type="transmembrane region" description="Helical" evidence="2">
    <location>
        <begin position="283"/>
        <end position="304"/>
    </location>
</feature>
<dbReference type="KEGG" id="kcm:ABWK59_23385"/>
<feature type="transmembrane region" description="Helical" evidence="2">
    <location>
        <begin position="411"/>
        <end position="430"/>
    </location>
</feature>
<feature type="transmembrane region" description="Helical" evidence="2">
    <location>
        <begin position="442"/>
        <end position="464"/>
    </location>
</feature>
<evidence type="ECO:0000256" key="2">
    <source>
        <dbReference type="SAM" id="Phobius"/>
    </source>
</evidence>
<dbReference type="EMBL" id="CP159872">
    <property type="protein sequence ID" value="XCM81633.1"/>
    <property type="molecule type" value="Genomic_DNA"/>
</dbReference>
<feature type="transmembrane region" description="Helical" evidence="2">
    <location>
        <begin position="367"/>
        <end position="391"/>
    </location>
</feature>
<gene>
    <name evidence="3" type="ORF">ABWK59_23385</name>
</gene>
<dbReference type="Pfam" id="PF13687">
    <property type="entry name" value="DUF4153"/>
    <property type="match status" value="1"/>
</dbReference>
<keyword evidence="2" id="KW-0812">Transmembrane</keyword>
<feature type="compositionally biased region" description="Pro residues" evidence="1">
    <location>
        <begin position="120"/>
        <end position="133"/>
    </location>
</feature>
<feature type="transmembrane region" description="Helical" evidence="2">
    <location>
        <begin position="324"/>
        <end position="346"/>
    </location>
</feature>
<dbReference type="InterPro" id="IPR025291">
    <property type="entry name" value="DUF4153"/>
</dbReference>
<feature type="compositionally biased region" description="Low complexity" evidence="1">
    <location>
        <begin position="28"/>
        <end position="77"/>
    </location>
</feature>
<reference evidence="3" key="1">
    <citation type="submission" date="2024-06" db="EMBL/GenBank/DDBJ databases">
        <title>The genome sequences of Kitasatospora sp. strain HUAS MG31.</title>
        <authorList>
            <person name="Mo P."/>
        </authorList>
    </citation>
    <scope>NUCLEOTIDE SEQUENCE</scope>
    <source>
        <strain evidence="3">HUAS MG31</strain>
    </source>
</reference>
<proteinExistence type="predicted"/>
<feature type="transmembrane region" description="Helical" evidence="2">
    <location>
        <begin position="511"/>
        <end position="533"/>
    </location>
</feature>
<evidence type="ECO:0000256" key="1">
    <source>
        <dbReference type="SAM" id="MobiDB-lite"/>
    </source>
</evidence>
<feature type="compositionally biased region" description="Pro residues" evidence="1">
    <location>
        <begin position="78"/>
        <end position="112"/>
    </location>
</feature>
<dbReference type="AlphaFoldDB" id="A0AAU8JZ32"/>
<keyword evidence="2" id="KW-0472">Membrane</keyword>
<feature type="compositionally biased region" description="Low complexity" evidence="1">
    <location>
        <begin position="1"/>
        <end position="11"/>
    </location>
</feature>
<organism evidence="3">
    <name type="scientific">Kitasatospora camelliae</name>
    <dbReference type="NCBI Taxonomy" id="3156397"/>
    <lineage>
        <taxon>Bacteria</taxon>
        <taxon>Bacillati</taxon>
        <taxon>Actinomycetota</taxon>
        <taxon>Actinomycetes</taxon>
        <taxon>Kitasatosporales</taxon>
        <taxon>Streptomycetaceae</taxon>
        <taxon>Kitasatospora</taxon>
    </lineage>
</organism>
<evidence type="ECO:0000313" key="3">
    <source>
        <dbReference type="EMBL" id="XCM81633.1"/>
    </source>
</evidence>
<feature type="transmembrane region" description="Helical" evidence="2">
    <location>
        <begin position="484"/>
        <end position="504"/>
    </location>
</feature>
<keyword evidence="2" id="KW-1133">Transmembrane helix</keyword>
<feature type="transmembrane region" description="Helical" evidence="2">
    <location>
        <begin position="199"/>
        <end position="217"/>
    </location>
</feature>
<dbReference type="RefSeq" id="WP_354642560.1">
    <property type="nucleotide sequence ID" value="NZ_CP159872.1"/>
</dbReference>